<dbReference type="InterPro" id="IPR000819">
    <property type="entry name" value="Peptidase_M17_C"/>
</dbReference>
<gene>
    <name evidence="6" type="ORF">FGO68_gene15898</name>
</gene>
<accession>A0A8J8NSM5</accession>
<name>A0A8J8NSM5_HALGN</name>
<evidence type="ECO:0000256" key="1">
    <source>
        <dbReference type="ARBA" id="ARBA00009528"/>
    </source>
</evidence>
<dbReference type="Gene3D" id="3.40.630.10">
    <property type="entry name" value="Zn peptidases"/>
    <property type="match status" value="1"/>
</dbReference>
<keyword evidence="7" id="KW-1185">Reference proteome</keyword>
<dbReference type="GO" id="GO:0070006">
    <property type="term" value="F:metalloaminopeptidase activity"/>
    <property type="evidence" value="ECO:0007669"/>
    <property type="project" value="InterPro"/>
</dbReference>
<dbReference type="EMBL" id="RRYP01008442">
    <property type="protein sequence ID" value="TNV79770.1"/>
    <property type="molecule type" value="Genomic_DNA"/>
</dbReference>
<dbReference type="Proteomes" id="UP000785679">
    <property type="component" value="Unassembled WGS sequence"/>
</dbReference>
<dbReference type="PROSITE" id="PS00631">
    <property type="entry name" value="CYTOSOL_AP"/>
    <property type="match status" value="1"/>
</dbReference>
<keyword evidence="2" id="KW-0031">Aminopeptidase</keyword>
<dbReference type="AlphaFoldDB" id="A0A8J8NSM5"/>
<comment type="caution">
    <text evidence="6">The sequence shown here is derived from an EMBL/GenBank/DDBJ whole genome shotgun (WGS) entry which is preliminary data.</text>
</comment>
<comment type="similarity">
    <text evidence="1">Belongs to the peptidase M17 family.</text>
</comment>
<dbReference type="InterPro" id="IPR043472">
    <property type="entry name" value="Macro_dom-like"/>
</dbReference>
<proteinExistence type="inferred from homology"/>
<evidence type="ECO:0000313" key="6">
    <source>
        <dbReference type="EMBL" id="TNV79770.1"/>
    </source>
</evidence>
<dbReference type="Gene3D" id="3.40.220.10">
    <property type="entry name" value="Leucine Aminopeptidase, subunit E, domain 1"/>
    <property type="match status" value="1"/>
</dbReference>
<dbReference type="PANTHER" id="PTHR11963">
    <property type="entry name" value="LEUCINE AMINOPEPTIDASE-RELATED"/>
    <property type="match status" value="1"/>
</dbReference>
<dbReference type="SUPFAM" id="SSF53187">
    <property type="entry name" value="Zn-dependent exopeptidases"/>
    <property type="match status" value="1"/>
</dbReference>
<keyword evidence="4" id="KW-0378">Hydrolase</keyword>
<evidence type="ECO:0000256" key="2">
    <source>
        <dbReference type="ARBA" id="ARBA00022438"/>
    </source>
</evidence>
<dbReference type="GO" id="GO:0005737">
    <property type="term" value="C:cytoplasm"/>
    <property type="evidence" value="ECO:0007669"/>
    <property type="project" value="InterPro"/>
</dbReference>
<organism evidence="6 7">
    <name type="scientific">Halteria grandinella</name>
    <dbReference type="NCBI Taxonomy" id="5974"/>
    <lineage>
        <taxon>Eukaryota</taxon>
        <taxon>Sar</taxon>
        <taxon>Alveolata</taxon>
        <taxon>Ciliophora</taxon>
        <taxon>Intramacronucleata</taxon>
        <taxon>Spirotrichea</taxon>
        <taxon>Stichotrichia</taxon>
        <taxon>Sporadotrichida</taxon>
        <taxon>Halteriidae</taxon>
        <taxon>Halteria</taxon>
    </lineage>
</organism>
<protein>
    <recommendedName>
        <fullName evidence="5">Cytosol aminopeptidase domain-containing protein</fullName>
    </recommendedName>
</protein>
<evidence type="ECO:0000256" key="4">
    <source>
        <dbReference type="ARBA" id="ARBA00022801"/>
    </source>
</evidence>
<dbReference type="Pfam" id="PF00883">
    <property type="entry name" value="Peptidase_M17"/>
    <property type="match status" value="1"/>
</dbReference>
<evidence type="ECO:0000313" key="7">
    <source>
        <dbReference type="Proteomes" id="UP000785679"/>
    </source>
</evidence>
<keyword evidence="3" id="KW-0645">Protease</keyword>
<feature type="domain" description="Cytosol aminopeptidase" evidence="5">
    <location>
        <begin position="362"/>
        <end position="369"/>
    </location>
</feature>
<dbReference type="InterPro" id="IPR011356">
    <property type="entry name" value="Leucine_aapep/pepB"/>
</dbReference>
<evidence type="ECO:0000256" key="3">
    <source>
        <dbReference type="ARBA" id="ARBA00022670"/>
    </source>
</evidence>
<dbReference type="PANTHER" id="PTHR11963:SF23">
    <property type="entry name" value="CYTOSOL AMINOPEPTIDASE"/>
    <property type="match status" value="1"/>
</dbReference>
<sequence>MEQPSHWLAGKIRQVQSGSPDVAVALILTKAQVKSPQAESYLGHLSKSKEFRQDLNLSSSAWFYHPESLRRILVVQINDGGDKKDARQGGAKAAQDLMAKKIDNCHVIVSDEVSSENIGILANSFYLTNYEFSYKTDPKSRFGAEAISECVADEDKDPRKEKFTKKIAHVVISTKDSENVISDPKYAFWIAAARGAEFCRNVANVRGSTATPDYMEEVVRKMIEGKPQIKDLRVIKGQQLVDLNMNLLHAVGKSATSEPRCIAVYYKGNPDKDSVDVSFIGKGVTFDTGGLHLKPSGGIEGMYLDKGGACSVLGALHGALELSIKLNVVFAIGLAENSIDSKSYKPMDILTSMKGYTVEIDNTDAEGRLVLADTFTYVQREFKPARIVDLATLTGAVRIAVGLETAGLFSNDDDFANEITKTGQQVFEKYWRLPIPEESRDQTISATADLVNSFRSPFAGASRAAAFLEKFVEKGVKWVHLDIAGAFDQSNPKAPLCPNGNGFGAQTLLQYLWNNQTQ</sequence>
<dbReference type="GO" id="GO:0006508">
    <property type="term" value="P:proteolysis"/>
    <property type="evidence" value="ECO:0007669"/>
    <property type="project" value="UniProtKB-KW"/>
</dbReference>
<dbReference type="PRINTS" id="PR00481">
    <property type="entry name" value="LAMNOPPTDASE"/>
</dbReference>
<reference evidence="6" key="1">
    <citation type="submission" date="2019-06" db="EMBL/GenBank/DDBJ databases">
        <authorList>
            <person name="Zheng W."/>
        </authorList>
    </citation>
    <scope>NUCLEOTIDE SEQUENCE</scope>
    <source>
        <strain evidence="6">QDHG01</strain>
    </source>
</reference>
<dbReference type="GO" id="GO:0030145">
    <property type="term" value="F:manganese ion binding"/>
    <property type="evidence" value="ECO:0007669"/>
    <property type="project" value="InterPro"/>
</dbReference>
<dbReference type="CDD" id="cd00433">
    <property type="entry name" value="Peptidase_M17"/>
    <property type="match status" value="1"/>
</dbReference>
<evidence type="ECO:0000259" key="5">
    <source>
        <dbReference type="PROSITE" id="PS00631"/>
    </source>
</evidence>
<dbReference type="OrthoDB" id="412814at2759"/>